<evidence type="ECO:0008006" key="4">
    <source>
        <dbReference type="Google" id="ProtNLM"/>
    </source>
</evidence>
<reference evidence="2 3" key="1">
    <citation type="submission" date="2019-11" db="EMBL/GenBank/DDBJ databases">
        <title>Genome of Strain BIT-d1.</title>
        <authorList>
            <person name="Yang Y."/>
        </authorList>
    </citation>
    <scope>NUCLEOTIDE SEQUENCE [LARGE SCALE GENOMIC DNA]</scope>
    <source>
        <strain evidence="2 3">BIT-d1</strain>
    </source>
</reference>
<dbReference type="PROSITE" id="PS51257">
    <property type="entry name" value="PROKAR_LIPOPROTEIN"/>
    <property type="match status" value="1"/>
</dbReference>
<evidence type="ECO:0000313" key="2">
    <source>
        <dbReference type="EMBL" id="MTG97128.1"/>
    </source>
</evidence>
<sequence>MTKFKKKCLQLCFLSLSALVAYSCDGKDAETKNNMAARVNNTYLAKDKLEDIVPVKVTGKDSLAFVHRFIDKWATKQLLIEAAQLNLPEDKVVEIDQLVENFKSDLSIKAYLELLVQNKIDTIISDNQLKEYYESYKSNFLVDDMLVQLAYVNVLNDNTNFATIKRKFNSTKSSEINSLENLSLQMKSYFLNDDVWIEVGNIYERLPFITLENRRDFLRSNYSFEYSAESSTYFVRVKSVIPKGGIIPFEFIKKSLRSLIINDRKVELMKQIQEDIIKDAKNNKRYEIF</sequence>
<dbReference type="OrthoDB" id="9785180at2"/>
<feature type="signal peptide" evidence="1">
    <location>
        <begin position="1"/>
        <end position="23"/>
    </location>
</feature>
<accession>A0A6I3LF90</accession>
<protein>
    <recommendedName>
        <fullName evidence="4">Peptidylprolyl isomerase</fullName>
    </recommendedName>
</protein>
<keyword evidence="1" id="KW-0732">Signal</keyword>
<name>A0A6I3LF90_9FLAO</name>
<organism evidence="2 3">
    <name type="scientific">Myroides albus</name>
    <dbReference type="NCBI Taxonomy" id="2562892"/>
    <lineage>
        <taxon>Bacteria</taxon>
        <taxon>Pseudomonadati</taxon>
        <taxon>Bacteroidota</taxon>
        <taxon>Flavobacteriia</taxon>
        <taxon>Flavobacteriales</taxon>
        <taxon>Flavobacteriaceae</taxon>
        <taxon>Myroides</taxon>
    </lineage>
</organism>
<dbReference type="Proteomes" id="UP000438760">
    <property type="component" value="Unassembled WGS sequence"/>
</dbReference>
<keyword evidence="3" id="KW-1185">Reference proteome</keyword>
<dbReference type="AlphaFoldDB" id="A0A6I3LF90"/>
<gene>
    <name evidence="2" type="ORF">GJV76_03100</name>
</gene>
<feature type="chain" id="PRO_5026187636" description="Peptidylprolyl isomerase" evidence="1">
    <location>
        <begin position="24"/>
        <end position="289"/>
    </location>
</feature>
<dbReference type="EMBL" id="WMJX01000004">
    <property type="protein sequence ID" value="MTG97128.1"/>
    <property type="molecule type" value="Genomic_DNA"/>
</dbReference>
<evidence type="ECO:0000256" key="1">
    <source>
        <dbReference type="SAM" id="SignalP"/>
    </source>
</evidence>
<comment type="caution">
    <text evidence="2">The sequence shown here is derived from an EMBL/GenBank/DDBJ whole genome shotgun (WGS) entry which is preliminary data.</text>
</comment>
<proteinExistence type="predicted"/>
<evidence type="ECO:0000313" key="3">
    <source>
        <dbReference type="Proteomes" id="UP000438760"/>
    </source>
</evidence>
<dbReference type="RefSeq" id="WP_155091182.1">
    <property type="nucleotide sequence ID" value="NZ_CP102754.1"/>
</dbReference>